<organism evidence="7 8">
    <name type="scientific">Fructobacillus fructosus</name>
    <dbReference type="NCBI Taxonomy" id="1631"/>
    <lineage>
        <taxon>Bacteria</taxon>
        <taxon>Bacillati</taxon>
        <taxon>Bacillota</taxon>
        <taxon>Bacilli</taxon>
        <taxon>Lactobacillales</taxon>
        <taxon>Lactobacillaceae</taxon>
        <taxon>Fructobacillus</taxon>
    </lineage>
</organism>
<evidence type="ECO:0000256" key="1">
    <source>
        <dbReference type="ARBA" id="ARBA00004141"/>
    </source>
</evidence>
<feature type="transmembrane region" description="Helical" evidence="5">
    <location>
        <begin position="57"/>
        <end position="76"/>
    </location>
</feature>
<evidence type="ECO:0000313" key="7">
    <source>
        <dbReference type="EMBL" id="CAK1253941.1"/>
    </source>
</evidence>
<name>A0ABM9N1L7_9LACO</name>
<evidence type="ECO:0000256" key="3">
    <source>
        <dbReference type="ARBA" id="ARBA00022989"/>
    </source>
</evidence>
<evidence type="ECO:0000259" key="6">
    <source>
        <dbReference type="Pfam" id="PF12698"/>
    </source>
</evidence>
<dbReference type="InterPro" id="IPR051784">
    <property type="entry name" value="Nod_factor_ABC_transporter"/>
</dbReference>
<feature type="domain" description="ABC-2 type transporter transmembrane" evidence="6">
    <location>
        <begin position="60"/>
        <end position="270"/>
    </location>
</feature>
<evidence type="ECO:0000256" key="2">
    <source>
        <dbReference type="ARBA" id="ARBA00022692"/>
    </source>
</evidence>
<keyword evidence="2 5" id="KW-0812">Transmembrane</keyword>
<feature type="transmembrane region" description="Helical" evidence="5">
    <location>
        <begin position="20"/>
        <end position="37"/>
    </location>
</feature>
<feature type="transmembrane region" description="Helical" evidence="5">
    <location>
        <begin position="258"/>
        <end position="273"/>
    </location>
</feature>
<keyword evidence="3 5" id="KW-1133">Transmembrane helix</keyword>
<comment type="subcellular location">
    <subcellularLocation>
        <location evidence="1">Membrane</location>
        <topology evidence="1">Multi-pass membrane protein</topology>
    </subcellularLocation>
</comment>
<comment type="caution">
    <text evidence="7">The sequence shown here is derived from an EMBL/GenBank/DDBJ whole genome shotgun (WGS) entry which is preliminary data.</text>
</comment>
<sequence length="286" mass="31668">MSAIVKRNLTLYFRNRSGVFFSLMGALISFVLYIVFLKSNIKAGWSNVPNTNQLLDTWLIAGTLTIAGISTSLTSLSQMIKDKESHVDWDLSLTDVNKKGMAYAYVLSAAIVAFIMQFVLFWIMVAYFAWTDGLSMDWKVLPTTFCVMAVSSILATLVNQLLLRFVKSVDSLSKISTLVGTASGFLVGTYIPLGTLPDSAQTVMKLTPGTYIASLYRQVMMDGSLADAFGKGTSQLLDFEQKMGVRIKLTSLMSLEDTWKMVAVLILIFLLIVRRQARKSAKVTNQ</sequence>
<dbReference type="Proteomes" id="UP001314261">
    <property type="component" value="Unassembled WGS sequence"/>
</dbReference>
<protein>
    <submittedName>
        <fullName evidence="7">Permease component (YadH)</fullName>
    </submittedName>
</protein>
<proteinExistence type="predicted"/>
<gene>
    <name evidence="7" type="ORF">R54839_PPFHFPJH_01590</name>
</gene>
<dbReference type="EMBL" id="CAUZLR010000012">
    <property type="protein sequence ID" value="CAK1253941.1"/>
    <property type="molecule type" value="Genomic_DNA"/>
</dbReference>
<keyword evidence="4 5" id="KW-0472">Membrane</keyword>
<evidence type="ECO:0000256" key="4">
    <source>
        <dbReference type="ARBA" id="ARBA00023136"/>
    </source>
</evidence>
<reference evidence="7 8" key="1">
    <citation type="submission" date="2023-10" db="EMBL/GenBank/DDBJ databases">
        <authorList>
            <person name="Botero Cardona J."/>
        </authorList>
    </citation>
    <scope>NUCLEOTIDE SEQUENCE [LARGE SCALE GENOMIC DNA]</scope>
    <source>
        <strain evidence="7 8">R-54839</strain>
    </source>
</reference>
<feature type="transmembrane region" description="Helical" evidence="5">
    <location>
        <begin position="175"/>
        <end position="193"/>
    </location>
</feature>
<dbReference type="Pfam" id="PF12698">
    <property type="entry name" value="ABC2_membrane_3"/>
    <property type="match status" value="1"/>
</dbReference>
<feature type="transmembrane region" description="Helical" evidence="5">
    <location>
        <begin position="140"/>
        <end position="163"/>
    </location>
</feature>
<evidence type="ECO:0000256" key="5">
    <source>
        <dbReference type="SAM" id="Phobius"/>
    </source>
</evidence>
<dbReference type="RefSeq" id="WP_248657265.1">
    <property type="nucleotide sequence ID" value="NZ_CAUZLK010000010.1"/>
</dbReference>
<keyword evidence="8" id="KW-1185">Reference proteome</keyword>
<accession>A0ABM9N1L7</accession>
<evidence type="ECO:0000313" key="8">
    <source>
        <dbReference type="Proteomes" id="UP001314261"/>
    </source>
</evidence>
<dbReference type="PANTHER" id="PTHR43229">
    <property type="entry name" value="NODULATION PROTEIN J"/>
    <property type="match status" value="1"/>
</dbReference>
<dbReference type="InterPro" id="IPR013525">
    <property type="entry name" value="ABC2_TM"/>
</dbReference>
<feature type="transmembrane region" description="Helical" evidence="5">
    <location>
        <begin position="102"/>
        <end position="128"/>
    </location>
</feature>
<dbReference type="PANTHER" id="PTHR43229:SF2">
    <property type="entry name" value="NODULATION PROTEIN J"/>
    <property type="match status" value="1"/>
</dbReference>